<reference evidence="1 2" key="1">
    <citation type="submission" date="2024-10" db="EMBL/GenBank/DDBJ databases">
        <title>Updated reference genomes for cyclostephanoid diatoms.</title>
        <authorList>
            <person name="Roberts W.R."/>
            <person name="Alverson A.J."/>
        </authorList>
    </citation>
    <scope>NUCLEOTIDE SEQUENCE [LARGE SCALE GENOMIC DNA]</scope>
    <source>
        <strain evidence="1 2">AJA010-31</strain>
    </source>
</reference>
<evidence type="ECO:0000313" key="2">
    <source>
        <dbReference type="Proteomes" id="UP001530400"/>
    </source>
</evidence>
<proteinExistence type="predicted"/>
<organism evidence="1 2">
    <name type="scientific">Cyclotella atomus</name>
    <dbReference type="NCBI Taxonomy" id="382360"/>
    <lineage>
        <taxon>Eukaryota</taxon>
        <taxon>Sar</taxon>
        <taxon>Stramenopiles</taxon>
        <taxon>Ochrophyta</taxon>
        <taxon>Bacillariophyta</taxon>
        <taxon>Coscinodiscophyceae</taxon>
        <taxon>Thalassiosirophycidae</taxon>
        <taxon>Stephanodiscales</taxon>
        <taxon>Stephanodiscaceae</taxon>
        <taxon>Cyclotella</taxon>
    </lineage>
</organism>
<dbReference type="EMBL" id="JALLPJ020000520">
    <property type="protein sequence ID" value="KAL3789523.1"/>
    <property type="molecule type" value="Genomic_DNA"/>
</dbReference>
<gene>
    <name evidence="1" type="ORF">ACHAWO_004241</name>
</gene>
<name>A0ABD3PND8_9STRA</name>
<dbReference type="Proteomes" id="UP001530400">
    <property type="component" value="Unassembled WGS sequence"/>
</dbReference>
<protein>
    <submittedName>
        <fullName evidence="1">Uncharacterized protein</fullName>
    </submittedName>
</protein>
<sequence length="159" mass="17585">MFPLSLAHSNGPPTNTLTSTIIQTWNQYTGVRFAASGILGNAIFFGLDKLLLPIILQISSDTSGTLAAARKAEFDAALKWVHQHAESVSFFVAYALDIVVQRAYSCHCVLFRETISRSIFIFHELLTYTDFINALLVFGLDTIKTRELYLSSLAASYTA</sequence>
<keyword evidence="2" id="KW-1185">Reference proteome</keyword>
<evidence type="ECO:0000313" key="1">
    <source>
        <dbReference type="EMBL" id="KAL3789523.1"/>
    </source>
</evidence>
<comment type="caution">
    <text evidence="1">The sequence shown here is derived from an EMBL/GenBank/DDBJ whole genome shotgun (WGS) entry which is preliminary data.</text>
</comment>
<dbReference type="AlphaFoldDB" id="A0ABD3PND8"/>
<accession>A0ABD3PND8</accession>